<dbReference type="SUPFAM" id="SSF52540">
    <property type="entry name" value="P-loop containing nucleoside triphosphate hydrolases"/>
    <property type="match status" value="1"/>
</dbReference>
<evidence type="ECO:0000313" key="8">
    <source>
        <dbReference type="Proteomes" id="UP000656042"/>
    </source>
</evidence>
<organism evidence="7 8">
    <name type="scientific">Mangrovihabitans endophyticus</name>
    <dbReference type="NCBI Taxonomy" id="1751298"/>
    <lineage>
        <taxon>Bacteria</taxon>
        <taxon>Bacillati</taxon>
        <taxon>Actinomycetota</taxon>
        <taxon>Actinomycetes</taxon>
        <taxon>Micromonosporales</taxon>
        <taxon>Micromonosporaceae</taxon>
        <taxon>Mangrovihabitans</taxon>
    </lineage>
</organism>
<dbReference type="Gene3D" id="1.25.40.10">
    <property type="entry name" value="Tetratricopeptide repeat domain"/>
    <property type="match status" value="2"/>
</dbReference>
<feature type="domain" description="OmpR/PhoB-type" evidence="6">
    <location>
        <begin position="1"/>
        <end position="95"/>
    </location>
</feature>
<dbReference type="PRINTS" id="PR00364">
    <property type="entry name" value="DISEASERSIST"/>
</dbReference>
<accession>A0A8J3BVK8</accession>
<comment type="caution">
    <text evidence="7">The sequence shown here is derived from an EMBL/GenBank/DDBJ whole genome shotgun (WGS) entry which is preliminary data.</text>
</comment>
<dbReference type="GO" id="GO:0006355">
    <property type="term" value="P:regulation of DNA-templated transcription"/>
    <property type="evidence" value="ECO:0007669"/>
    <property type="project" value="InterPro"/>
</dbReference>
<dbReference type="SUPFAM" id="SSF48452">
    <property type="entry name" value="TPR-like"/>
    <property type="match status" value="2"/>
</dbReference>
<keyword evidence="4" id="KW-0804">Transcription</keyword>
<dbReference type="InterPro" id="IPR001867">
    <property type="entry name" value="OmpR/PhoB-type_DNA-bd"/>
</dbReference>
<dbReference type="InterPro" id="IPR036388">
    <property type="entry name" value="WH-like_DNA-bd_sf"/>
</dbReference>
<dbReference type="SUPFAM" id="SSF46894">
    <property type="entry name" value="C-terminal effector domain of the bipartite response regulators"/>
    <property type="match status" value="1"/>
</dbReference>
<dbReference type="Pfam" id="PF03704">
    <property type="entry name" value="BTAD"/>
    <property type="match status" value="1"/>
</dbReference>
<dbReference type="AlphaFoldDB" id="A0A8J3BVK8"/>
<dbReference type="Gene3D" id="1.10.10.10">
    <property type="entry name" value="Winged helix-like DNA-binding domain superfamily/Winged helix DNA-binding domain"/>
    <property type="match status" value="1"/>
</dbReference>
<feature type="DNA-binding region" description="OmpR/PhoB-type" evidence="5">
    <location>
        <begin position="1"/>
        <end position="95"/>
    </location>
</feature>
<dbReference type="InterPro" id="IPR016032">
    <property type="entry name" value="Sig_transdc_resp-reg_C-effctor"/>
</dbReference>
<comment type="similarity">
    <text evidence="1">Belongs to the AfsR/DnrI/RedD regulatory family.</text>
</comment>
<dbReference type="InterPro" id="IPR027417">
    <property type="entry name" value="P-loop_NTPase"/>
</dbReference>
<protein>
    <submittedName>
        <fullName evidence="7">SARP family transcriptional regulator</fullName>
    </submittedName>
</protein>
<dbReference type="InterPro" id="IPR005158">
    <property type="entry name" value="BTAD"/>
</dbReference>
<dbReference type="GO" id="GO:0000160">
    <property type="term" value="P:phosphorelay signal transduction system"/>
    <property type="evidence" value="ECO:0007669"/>
    <property type="project" value="InterPro"/>
</dbReference>
<reference evidence="7" key="2">
    <citation type="submission" date="2020-09" db="EMBL/GenBank/DDBJ databases">
        <authorList>
            <person name="Sun Q."/>
            <person name="Zhou Y."/>
        </authorList>
    </citation>
    <scope>NUCLEOTIDE SEQUENCE</scope>
    <source>
        <strain evidence="7">CGMCC 4.7299</strain>
    </source>
</reference>
<keyword evidence="8" id="KW-1185">Reference proteome</keyword>
<dbReference type="SMART" id="SM00382">
    <property type="entry name" value="AAA"/>
    <property type="match status" value="1"/>
</dbReference>
<evidence type="ECO:0000256" key="5">
    <source>
        <dbReference type="PROSITE-ProRule" id="PRU01091"/>
    </source>
</evidence>
<reference evidence="7" key="1">
    <citation type="journal article" date="2014" name="Int. J. Syst. Evol. Microbiol.">
        <title>Complete genome sequence of Corynebacterium casei LMG S-19264T (=DSM 44701T), isolated from a smear-ripened cheese.</title>
        <authorList>
            <consortium name="US DOE Joint Genome Institute (JGI-PGF)"/>
            <person name="Walter F."/>
            <person name="Albersmeier A."/>
            <person name="Kalinowski J."/>
            <person name="Ruckert C."/>
        </authorList>
    </citation>
    <scope>NUCLEOTIDE SEQUENCE</scope>
    <source>
        <strain evidence="7">CGMCC 4.7299</strain>
    </source>
</reference>
<dbReference type="Pfam" id="PF00931">
    <property type="entry name" value="NB-ARC"/>
    <property type="match status" value="1"/>
</dbReference>
<gene>
    <name evidence="7" type="ORF">GCM10012284_02920</name>
</gene>
<keyword evidence="3 5" id="KW-0238">DNA-binding</keyword>
<evidence type="ECO:0000256" key="4">
    <source>
        <dbReference type="ARBA" id="ARBA00023163"/>
    </source>
</evidence>
<dbReference type="PANTHER" id="PTHR35807:SF1">
    <property type="entry name" value="TRANSCRIPTIONAL REGULATOR REDD"/>
    <property type="match status" value="1"/>
</dbReference>
<evidence type="ECO:0000256" key="2">
    <source>
        <dbReference type="ARBA" id="ARBA00023015"/>
    </source>
</evidence>
<dbReference type="InterPro" id="IPR002182">
    <property type="entry name" value="NB-ARC"/>
</dbReference>
<evidence type="ECO:0000259" key="6">
    <source>
        <dbReference type="PROSITE" id="PS51755"/>
    </source>
</evidence>
<keyword evidence="2" id="KW-0805">Transcription regulation</keyword>
<evidence type="ECO:0000313" key="7">
    <source>
        <dbReference type="EMBL" id="GGK72535.1"/>
    </source>
</evidence>
<dbReference type="InterPro" id="IPR051677">
    <property type="entry name" value="AfsR-DnrI-RedD_regulator"/>
</dbReference>
<dbReference type="InterPro" id="IPR003593">
    <property type="entry name" value="AAA+_ATPase"/>
</dbReference>
<evidence type="ECO:0000256" key="3">
    <source>
        <dbReference type="ARBA" id="ARBA00023125"/>
    </source>
</evidence>
<evidence type="ECO:0000256" key="1">
    <source>
        <dbReference type="ARBA" id="ARBA00005820"/>
    </source>
</evidence>
<dbReference type="CDD" id="cd15831">
    <property type="entry name" value="BTAD"/>
    <property type="match status" value="1"/>
</dbReference>
<dbReference type="Proteomes" id="UP000656042">
    <property type="component" value="Unassembled WGS sequence"/>
</dbReference>
<dbReference type="GO" id="GO:0043531">
    <property type="term" value="F:ADP binding"/>
    <property type="evidence" value="ECO:0007669"/>
    <property type="project" value="InterPro"/>
</dbReference>
<dbReference type="PANTHER" id="PTHR35807">
    <property type="entry name" value="TRANSCRIPTIONAL REGULATOR REDD-RELATED"/>
    <property type="match status" value="1"/>
</dbReference>
<dbReference type="Gene3D" id="3.40.50.300">
    <property type="entry name" value="P-loop containing nucleotide triphosphate hydrolases"/>
    <property type="match status" value="1"/>
</dbReference>
<proteinExistence type="inferred from homology"/>
<dbReference type="SMART" id="SM01043">
    <property type="entry name" value="BTAD"/>
    <property type="match status" value="1"/>
</dbReference>
<name>A0A8J3BVK8_9ACTN</name>
<sequence length="936" mass="101285">MEFGILGPLEIRAERPLPALKPRQGRLLARLLLSPNTTVPIETLTEALWDGEAPDSAARQVQNAASQLRQAWLNAQVIDARAILRTAHSGYRLETGAGQIDLENFRESVAEGRRLELANDTAGAVGALRQGLALWRGPAFAGMRSRVIETYAAQINEQRVSTLQECIRLELAIGPAEHVIPELAALVAEYPYREQLTGLLMTAFYRMGRQTDALQAYQDQRARLDAELGIEPGPELRKLHQRILRSDATLLGSAGTAQPGRPVAVASPGPAVPAEMPPPLGYFVGHLREMALLHRDPEPGQVTVVTGAAGMGKTSLVAQWAAQARDMYPDGQIFLDLRGDDTTTRRAPSAVLGHILESLQPTLQQMPHSLDRQVSLFRTLVSSRRVLIVLDNADGIDQVLPSIPVGGGSRLIVTSRRRLAALHAHTAVRLVTVEPLSPEESIELLTVDAPARSADKLAPQVRELGALCGGMPLALRILAARLLSEPLLTPGDLLTELSGSDLRLDGFLLHGDARSVRSVLRSTYEALPELQQAVFRLLAVHPGRRFRLELVAAITGLPLPAARRIVGSLAAINFVTKTGPEHITLHDLVRHFAAETLDRTDPAARTEALHRLRDWYLSVAAKASRVLRPDRDAYEDRVPLPEDHLGEFRTVREAIDFLGGERESLASVTAATLEIDLEATVELIYYLHSYYVRSGFPTAAVGVWRSCADRSEEIKDELTRAHLHHALGGACAVIQELAEGVVHMRRSAELYEAANNLGGAAGARLGIGWALEAEGRLADALAETERAKDLALAAGNTTLVVHALFNSAETLAVMGEFGAALTRLQHARRLAGETDERQLDALITSSIGELYVNIGSVGVGLGYLHEARQALHALGYRKGEARALMRIGVALRRSADANADKWLRQSLALFSQSNDPAGVVAVTELLEGAARSGDAA</sequence>
<dbReference type="SMART" id="SM00862">
    <property type="entry name" value="Trans_reg_C"/>
    <property type="match status" value="1"/>
</dbReference>
<dbReference type="InterPro" id="IPR011990">
    <property type="entry name" value="TPR-like_helical_dom_sf"/>
</dbReference>
<dbReference type="PROSITE" id="PS51755">
    <property type="entry name" value="OMPR_PHOB"/>
    <property type="match status" value="1"/>
</dbReference>
<dbReference type="EMBL" id="BMMX01000001">
    <property type="protein sequence ID" value="GGK72535.1"/>
    <property type="molecule type" value="Genomic_DNA"/>
</dbReference>
<dbReference type="GO" id="GO:0003677">
    <property type="term" value="F:DNA binding"/>
    <property type="evidence" value="ECO:0007669"/>
    <property type="project" value="UniProtKB-UniRule"/>
</dbReference>